<keyword evidence="1" id="KW-0238">DNA-binding</keyword>
<comment type="caution">
    <text evidence="4">The sequence shown here is derived from an EMBL/GenBank/DDBJ whole genome shotgun (WGS) entry which is preliminary data.</text>
</comment>
<dbReference type="RefSeq" id="WP_280029995.1">
    <property type="nucleotide sequence ID" value="NZ_JAOCKG010000028.1"/>
</dbReference>
<dbReference type="InterPro" id="IPR036388">
    <property type="entry name" value="WH-like_DNA-bd_sf"/>
</dbReference>
<comment type="caution">
    <text evidence="2">Lacks conserved residue(s) required for the propagation of feature annotation.</text>
</comment>
<dbReference type="PROSITE" id="PS50110">
    <property type="entry name" value="RESPONSE_REGULATORY"/>
    <property type="match status" value="1"/>
</dbReference>
<dbReference type="InterPro" id="IPR011006">
    <property type="entry name" value="CheY-like_superfamily"/>
</dbReference>
<dbReference type="Gene3D" id="1.10.10.10">
    <property type="entry name" value="Winged helix-like DNA-binding domain superfamily/Winged helix DNA-binding domain"/>
    <property type="match status" value="1"/>
</dbReference>
<reference evidence="4" key="1">
    <citation type="submission" date="2022-09" db="EMBL/GenBank/DDBJ databases">
        <title>Intensive care unit water sources are persistently colonized with multi-drug resistant bacteria and are the site of extensive horizontal gene transfer of antibiotic resistance genes.</title>
        <authorList>
            <person name="Diorio-Toth L."/>
        </authorList>
    </citation>
    <scope>NUCLEOTIDE SEQUENCE</scope>
    <source>
        <strain evidence="4">GD03676</strain>
    </source>
</reference>
<dbReference type="GO" id="GO:0000160">
    <property type="term" value="P:phosphorelay signal transduction system"/>
    <property type="evidence" value="ECO:0007669"/>
    <property type="project" value="InterPro"/>
</dbReference>
<proteinExistence type="predicted"/>
<evidence type="ECO:0000256" key="2">
    <source>
        <dbReference type="PROSITE-ProRule" id="PRU00169"/>
    </source>
</evidence>
<dbReference type="EMBL" id="JAOCKG010000028">
    <property type="protein sequence ID" value="MDH2054754.1"/>
    <property type="molecule type" value="Genomic_DNA"/>
</dbReference>
<dbReference type="SMART" id="SM00862">
    <property type="entry name" value="Trans_reg_C"/>
    <property type="match status" value="1"/>
</dbReference>
<feature type="domain" description="Response regulatory" evidence="3">
    <location>
        <begin position="6"/>
        <end position="118"/>
    </location>
</feature>
<gene>
    <name evidence="4" type="ORF">N5K24_30465</name>
</gene>
<evidence type="ECO:0000259" key="3">
    <source>
        <dbReference type="PROSITE" id="PS50110"/>
    </source>
</evidence>
<dbReference type="SUPFAM" id="SSF52172">
    <property type="entry name" value="CheY-like"/>
    <property type="match status" value="1"/>
</dbReference>
<dbReference type="GO" id="GO:0003677">
    <property type="term" value="F:DNA binding"/>
    <property type="evidence" value="ECO:0007669"/>
    <property type="project" value="UniProtKB-KW"/>
</dbReference>
<protein>
    <submittedName>
        <fullName evidence="4">Transcriptional regulator</fullName>
    </submittedName>
</protein>
<evidence type="ECO:0000313" key="4">
    <source>
        <dbReference type="EMBL" id="MDH2054754.1"/>
    </source>
</evidence>
<dbReference type="InterPro" id="IPR001789">
    <property type="entry name" value="Sig_transdc_resp-reg_receiver"/>
</dbReference>
<dbReference type="InterPro" id="IPR016032">
    <property type="entry name" value="Sig_transdc_resp-reg_C-effctor"/>
</dbReference>
<evidence type="ECO:0000256" key="1">
    <source>
        <dbReference type="ARBA" id="ARBA00023125"/>
    </source>
</evidence>
<dbReference type="InterPro" id="IPR001867">
    <property type="entry name" value="OmpR/PhoB-type_DNA-bd"/>
</dbReference>
<organism evidence="4 5">
    <name type="scientific">Achromobacter marplatensis</name>
    <dbReference type="NCBI Taxonomy" id="470868"/>
    <lineage>
        <taxon>Bacteria</taxon>
        <taxon>Pseudomonadati</taxon>
        <taxon>Pseudomonadota</taxon>
        <taxon>Betaproteobacteria</taxon>
        <taxon>Burkholderiales</taxon>
        <taxon>Alcaligenaceae</taxon>
        <taxon>Achromobacter</taxon>
    </lineage>
</organism>
<evidence type="ECO:0000313" key="5">
    <source>
        <dbReference type="Proteomes" id="UP001161276"/>
    </source>
</evidence>
<accession>A0AA43B5K1</accession>
<dbReference type="Gene3D" id="3.40.50.2300">
    <property type="match status" value="1"/>
</dbReference>
<dbReference type="GO" id="GO:0006355">
    <property type="term" value="P:regulation of DNA-templated transcription"/>
    <property type="evidence" value="ECO:0007669"/>
    <property type="project" value="InterPro"/>
</dbReference>
<dbReference type="AlphaFoldDB" id="A0AA43B5K1"/>
<name>A0AA43B5K1_9BURK</name>
<sequence>MQERGNVFVVQLDEMTNNNFVTALREFQWQVSAFESPAELLEHLQTEDADAMVLRGRGKRMPQLIAALRRAAPDAVVVWQAPAATPRERVEALEAGVDAYSSVRMEAPEWDALLRNVRRRLLPPATDGPAWRVHGRERVLSGPAGERLPLTVTERTFFIRLLNAPGQCLRRERFFPGNPQEGARSVDVLVSRLRSKARRLDIDLPVLAVRGWGYIFLQHDPGATRQGGWNPAPNAACAKPLEHDQVVPVHQLGVGHAAQNAGDLG</sequence>
<dbReference type="SUPFAM" id="SSF46894">
    <property type="entry name" value="C-terminal effector domain of the bipartite response regulators"/>
    <property type="match status" value="1"/>
</dbReference>
<dbReference type="Proteomes" id="UP001161276">
    <property type="component" value="Unassembled WGS sequence"/>
</dbReference>